<dbReference type="EMBL" id="RVIJ01000010">
    <property type="protein sequence ID" value="MLW01066.1"/>
    <property type="molecule type" value="Genomic_DNA"/>
</dbReference>
<evidence type="ECO:0000313" key="2">
    <source>
        <dbReference type="EMBL" id="EAA8668303.1"/>
    </source>
</evidence>
<accession>A0A1S1A0A7</accession>
<dbReference type="PANTHER" id="PTHR40660:SF1">
    <property type="entry name" value="5'-PHOSPHATE OXIDASE PUTATIVE DOMAIN-CONTAINING PROTEIN-RELATED"/>
    <property type="match status" value="1"/>
</dbReference>
<reference evidence="8" key="1">
    <citation type="submission" date="2016-09" db="EMBL/GenBank/DDBJ databases">
        <title>Whole genome sequencing of Salmonella enterica.</title>
        <authorList>
            <person name="Bell R."/>
        </authorList>
    </citation>
    <scope>NUCLEOTIDE SEQUENCE [LARGE SCALE GENOMIC DNA]</scope>
    <source>
        <strain evidence="8">CFSAN044929</strain>
    </source>
</reference>
<evidence type="ECO:0000313" key="5">
    <source>
        <dbReference type="EMBL" id="MIV44549.1"/>
    </source>
</evidence>
<dbReference type="Proteomes" id="UP000885283">
    <property type="component" value="Unassembled WGS sequence"/>
</dbReference>
<dbReference type="Proteomes" id="UP000866740">
    <property type="component" value="Unassembled WGS sequence"/>
</dbReference>
<dbReference type="Proteomes" id="UP000839530">
    <property type="component" value="Unassembled WGS sequence"/>
</dbReference>
<evidence type="ECO:0000313" key="10">
    <source>
        <dbReference type="Proteomes" id="UP000254463"/>
    </source>
</evidence>
<dbReference type="EMBL" id="MLTE01000012">
    <property type="protein sequence ID" value="OHJ50544.1"/>
    <property type="molecule type" value="Genomic_DNA"/>
</dbReference>
<dbReference type="PANTHER" id="PTHR40660">
    <property type="entry name" value="5'-PHOSPHATE OXIDASE PUTATIVE DOMAIN-CONTAINING PROTEIN-RELATED"/>
    <property type="match status" value="1"/>
</dbReference>
<organism evidence="8">
    <name type="scientific">Salmonella enterica</name>
    <name type="common">Salmonella choleraesuis</name>
    <dbReference type="NCBI Taxonomy" id="28901"/>
    <lineage>
        <taxon>Bacteria</taxon>
        <taxon>Pseudomonadati</taxon>
        <taxon>Pseudomonadota</taxon>
        <taxon>Gammaproteobacteria</taxon>
        <taxon>Enterobacterales</taxon>
        <taxon>Enterobacteriaceae</taxon>
        <taxon>Salmonella</taxon>
    </lineage>
</organism>
<dbReference type="EMBL" id="RSMR01000056">
    <property type="protein sequence ID" value="MIK94975.1"/>
    <property type="molecule type" value="Genomic_DNA"/>
</dbReference>
<evidence type="ECO:0000313" key="7">
    <source>
        <dbReference type="EMBL" id="MLW01066.1"/>
    </source>
</evidence>
<sequence length="132" mass="14507">MTKLDEKMKAMLAVQLPVQATTGPDGLPDIGPKRSLRVYDDTALIYNENTGGRTLKNIRAGSKMAVAVIDRENRDGYRFICTPVITEDGEAYENALNFAQNNGMQQPLCAVVLQIDEIYSLRSGTNAGKKIK</sequence>
<dbReference type="InterPro" id="IPR012349">
    <property type="entry name" value="Split_barrel_FMN-bd"/>
</dbReference>
<evidence type="ECO:0000313" key="6">
    <source>
        <dbReference type="EMBL" id="MLE31579.1"/>
    </source>
</evidence>
<dbReference type="Pfam" id="PF01243">
    <property type="entry name" value="PNPOx_N"/>
    <property type="match status" value="1"/>
</dbReference>
<protein>
    <submittedName>
        <fullName evidence="2 8">Pyridoxamine 5'-phosphate oxidase</fullName>
    </submittedName>
</protein>
<dbReference type="EMBL" id="RUTY01000018">
    <property type="protein sequence ID" value="MLE31579.1"/>
    <property type="molecule type" value="Genomic_DNA"/>
</dbReference>
<dbReference type="Proteomes" id="UP000839834">
    <property type="component" value="Unassembled WGS sequence"/>
</dbReference>
<reference evidence="5" key="3">
    <citation type="submission" date="2018-07" db="EMBL/GenBank/DDBJ databases">
        <authorList>
            <consortium name="GenomeTrakr network: Whole genome sequencing for foodborne pathogen traceback"/>
        </authorList>
    </citation>
    <scope>NUCLEOTIDE SEQUENCE [LARGE SCALE GENOMIC DNA]</scope>
    <source>
        <strain evidence="5">CFSAN048114</strain>
        <strain evidence="4">FLUFL-1338</strain>
        <strain evidence="2">FLUFL-367</strain>
    </source>
</reference>
<evidence type="ECO:0000313" key="4">
    <source>
        <dbReference type="EMBL" id="MIK94975.1"/>
    </source>
</evidence>
<dbReference type="Proteomes" id="UP000885317">
    <property type="component" value="Unassembled WGS sequence"/>
</dbReference>
<proteinExistence type="predicted"/>
<reference evidence="6" key="4">
    <citation type="submission" date="2018-10" db="EMBL/GenBank/DDBJ databases">
        <authorList>
            <consortium name="PulseNet: The National Subtyping Network for Foodborne Disease Surveillance"/>
            <person name="Tarr C.L."/>
            <person name="Trees E."/>
            <person name="Katz L.S."/>
            <person name="Carleton-Romer H.A."/>
            <person name="Stroika S."/>
            <person name="Kucerova Z."/>
            <person name="Roache K.F."/>
            <person name="Sabol A.L."/>
            <person name="Besser J."/>
            <person name="Gerner-Smidt P."/>
        </authorList>
    </citation>
    <scope>NUCLEOTIDE SEQUENCE [LARGE SCALE GENOMIC DNA]</scope>
    <source>
        <strain evidence="7">PNUSAS038541</strain>
        <strain evidence="6">PNUSAS056479</strain>
        <strain evidence="3">PNUSAS058450</strain>
    </source>
</reference>
<dbReference type="Gene3D" id="2.30.110.10">
    <property type="entry name" value="Electron Transport, Fmn-binding Protein, Chain A"/>
    <property type="match status" value="1"/>
</dbReference>
<gene>
    <name evidence="5" type="ORF">A7E06_13660</name>
    <name evidence="8" type="ORF">A7S51_17430</name>
    <name evidence="7" type="ORF">EAK82_12575</name>
    <name evidence="6" type="ORF">EBH50_16825</name>
    <name evidence="3" type="ORF">EE393_22735</name>
    <name evidence="4" type="ORF">KO51_26775</name>
    <name evidence="9" type="ORF">NCTC6385_00961</name>
    <name evidence="2" type="ORF">NL99_25930</name>
</gene>
<dbReference type="InterPro" id="IPR011576">
    <property type="entry name" value="Pyridox_Oxase_N"/>
</dbReference>
<dbReference type="EMBL" id="RNKS01000088">
    <property type="protein sequence ID" value="MGD31695.1"/>
    <property type="molecule type" value="Genomic_DNA"/>
</dbReference>
<dbReference type="EMBL" id="UGWV01000002">
    <property type="protein sequence ID" value="SUF94096.1"/>
    <property type="molecule type" value="Genomic_DNA"/>
</dbReference>
<dbReference type="Proteomes" id="UP000885392">
    <property type="component" value="Unassembled WGS sequence"/>
</dbReference>
<feature type="domain" description="Pyridoxamine 5'-phosphate oxidase N-terminal" evidence="1">
    <location>
        <begin position="5"/>
        <end position="119"/>
    </location>
</feature>
<reference evidence="9 10" key="2">
    <citation type="submission" date="2018-06" db="EMBL/GenBank/DDBJ databases">
        <authorList>
            <consortium name="Pathogen Informatics"/>
            <person name="Doyle S."/>
        </authorList>
    </citation>
    <scope>NUCLEOTIDE SEQUENCE [LARGE SCALE GENOMIC DNA]</scope>
    <source>
        <strain evidence="9 10">NCTC6385</strain>
    </source>
</reference>
<dbReference type="Proteomes" id="UP000254463">
    <property type="component" value="Unassembled WGS sequence"/>
</dbReference>
<dbReference type="RefSeq" id="WP_023222316.1">
    <property type="nucleotide sequence ID" value="NZ_CP075140.1"/>
</dbReference>
<dbReference type="EMBL" id="RSUV01000009">
    <property type="protein sequence ID" value="MIV44549.1"/>
    <property type="molecule type" value="Genomic_DNA"/>
</dbReference>
<dbReference type="AlphaFoldDB" id="A0A1S1A0A7"/>
<dbReference type="Proteomes" id="UP000885336">
    <property type="component" value="Unassembled WGS sequence"/>
</dbReference>
<evidence type="ECO:0000313" key="9">
    <source>
        <dbReference type="EMBL" id="SUF94096.1"/>
    </source>
</evidence>
<dbReference type="SUPFAM" id="SSF50475">
    <property type="entry name" value="FMN-binding split barrel"/>
    <property type="match status" value="1"/>
</dbReference>
<evidence type="ECO:0000313" key="8">
    <source>
        <dbReference type="EMBL" id="OHJ50544.1"/>
    </source>
</evidence>
<name>A0A1S1A0A7_SALER</name>
<evidence type="ECO:0000313" key="3">
    <source>
        <dbReference type="EMBL" id="MGD31695.1"/>
    </source>
</evidence>
<evidence type="ECO:0000259" key="1">
    <source>
        <dbReference type="Pfam" id="PF01243"/>
    </source>
</evidence>
<dbReference type="EMBL" id="AAACVH010000074">
    <property type="protein sequence ID" value="EAA8668303.1"/>
    <property type="molecule type" value="Genomic_DNA"/>
</dbReference>